<protein>
    <recommendedName>
        <fullName evidence="4">FeoB-associated Cys-rich membrane protein</fullName>
    </recommendedName>
</protein>
<proteinExistence type="predicted"/>
<reference evidence="2 3" key="1">
    <citation type="submission" date="2017-01" db="EMBL/GenBank/DDBJ databases">
        <title>Genome sequencing of Rhodoferax fermentans JCM 7819.</title>
        <authorList>
            <person name="Kim Y.J."/>
            <person name="Farh M.E.-A."/>
            <person name="Yang D.-C."/>
        </authorList>
    </citation>
    <scope>NUCLEOTIDE SEQUENCE [LARGE SCALE GENOMIC DNA]</scope>
    <source>
        <strain evidence="2 3">JCM 7819</strain>
    </source>
</reference>
<evidence type="ECO:0000256" key="1">
    <source>
        <dbReference type="SAM" id="Phobius"/>
    </source>
</evidence>
<sequence length="75" mass="8408">MDQTWGVVVLVGLAALYCLWYVLPNPLRQRLGRMHRVLGRAPSCRSDCGRCGQCPGSATPTHTQPEQPVHFHPKR</sequence>
<gene>
    <name evidence="2" type="ORF">RF819_01350</name>
</gene>
<evidence type="ECO:0000313" key="3">
    <source>
        <dbReference type="Proteomes" id="UP000190750"/>
    </source>
</evidence>
<keyword evidence="1" id="KW-0472">Membrane</keyword>
<keyword evidence="1" id="KW-0812">Transmembrane</keyword>
<dbReference type="STRING" id="28066.RF819_01350"/>
<dbReference type="EMBL" id="MTJN01000002">
    <property type="protein sequence ID" value="OOV05528.1"/>
    <property type="molecule type" value="Genomic_DNA"/>
</dbReference>
<evidence type="ECO:0000313" key="2">
    <source>
        <dbReference type="EMBL" id="OOV05528.1"/>
    </source>
</evidence>
<organism evidence="2 3">
    <name type="scientific">Rhodoferax fermentans</name>
    <dbReference type="NCBI Taxonomy" id="28066"/>
    <lineage>
        <taxon>Bacteria</taxon>
        <taxon>Pseudomonadati</taxon>
        <taxon>Pseudomonadota</taxon>
        <taxon>Betaproteobacteria</taxon>
        <taxon>Burkholderiales</taxon>
        <taxon>Comamonadaceae</taxon>
        <taxon>Rhodoferax</taxon>
    </lineage>
</organism>
<dbReference type="Proteomes" id="UP000190750">
    <property type="component" value="Unassembled WGS sequence"/>
</dbReference>
<evidence type="ECO:0008006" key="4">
    <source>
        <dbReference type="Google" id="ProtNLM"/>
    </source>
</evidence>
<keyword evidence="1" id="KW-1133">Transmembrane helix</keyword>
<name>A0A1T1ANN3_RHOFE</name>
<dbReference type="AlphaFoldDB" id="A0A1T1ANN3"/>
<accession>A0A1T1ANN3</accession>
<comment type="caution">
    <text evidence="2">The sequence shown here is derived from an EMBL/GenBank/DDBJ whole genome shotgun (WGS) entry which is preliminary data.</text>
</comment>
<keyword evidence="3" id="KW-1185">Reference proteome</keyword>
<dbReference type="RefSeq" id="WP_078363307.1">
    <property type="nucleotide sequence ID" value="NZ_MTJN01000002.1"/>
</dbReference>
<feature type="transmembrane region" description="Helical" evidence="1">
    <location>
        <begin position="6"/>
        <end position="23"/>
    </location>
</feature>